<dbReference type="Proteomes" id="UP000427906">
    <property type="component" value="Chromosome"/>
</dbReference>
<dbReference type="AlphaFoldDB" id="A0A5K7Z2V0"/>
<accession>A0A5K7Z2V0</accession>
<gene>
    <name evidence="2" type="ORF">DSCA_49070</name>
</gene>
<proteinExistence type="predicted"/>
<dbReference type="RefSeq" id="WP_155318878.1">
    <property type="nucleotide sequence ID" value="NZ_AP021874.1"/>
</dbReference>
<feature type="region of interest" description="Disordered" evidence="1">
    <location>
        <begin position="12"/>
        <end position="49"/>
    </location>
</feature>
<reference evidence="2 3" key="1">
    <citation type="submission" date="2019-11" db="EMBL/GenBank/DDBJ databases">
        <title>Comparative genomics of hydrocarbon-degrading Desulfosarcina strains.</title>
        <authorList>
            <person name="Watanabe M."/>
            <person name="Kojima H."/>
            <person name="Fukui M."/>
        </authorList>
    </citation>
    <scope>NUCLEOTIDE SEQUENCE [LARGE SCALE GENOMIC DNA]</scope>
    <source>
        <strain evidence="2 3">PL12</strain>
    </source>
</reference>
<organism evidence="2 3">
    <name type="scientific">Desulfosarcina alkanivorans</name>
    <dbReference type="NCBI Taxonomy" id="571177"/>
    <lineage>
        <taxon>Bacteria</taxon>
        <taxon>Pseudomonadati</taxon>
        <taxon>Thermodesulfobacteriota</taxon>
        <taxon>Desulfobacteria</taxon>
        <taxon>Desulfobacterales</taxon>
        <taxon>Desulfosarcinaceae</taxon>
        <taxon>Desulfosarcina</taxon>
    </lineage>
</organism>
<evidence type="ECO:0000313" key="2">
    <source>
        <dbReference type="EMBL" id="BBO70977.1"/>
    </source>
</evidence>
<protein>
    <submittedName>
        <fullName evidence="2">Uncharacterized protein</fullName>
    </submittedName>
</protein>
<evidence type="ECO:0000313" key="3">
    <source>
        <dbReference type="Proteomes" id="UP000427906"/>
    </source>
</evidence>
<dbReference type="KEGG" id="dalk:DSCA_49070"/>
<evidence type="ECO:0000256" key="1">
    <source>
        <dbReference type="SAM" id="MobiDB-lite"/>
    </source>
</evidence>
<name>A0A5K7Z2V0_9BACT</name>
<keyword evidence="3" id="KW-1185">Reference proteome</keyword>
<dbReference type="EMBL" id="AP021874">
    <property type="protein sequence ID" value="BBO70977.1"/>
    <property type="molecule type" value="Genomic_DNA"/>
</dbReference>
<sequence>MIENAKYCIDGLPSDAKEGTNSRSRNAMQSRLVEGKTKAVPRQCGRDENPAMYEADAKAFGAKSLNR</sequence>